<feature type="non-terminal residue" evidence="2">
    <location>
        <position position="1"/>
    </location>
</feature>
<feature type="region of interest" description="Disordered" evidence="1">
    <location>
        <begin position="106"/>
        <end position="137"/>
    </location>
</feature>
<sequence>QGIKSEANRYQQPFGRASSWWDSKSFSSDGDHDVQRTNNKPTGQNHPDESKITKYVASVYPENAQQNLESLKTLDKSKTYQSTNAPISSKTTVPWWERVENLSSKDVKVEQAKDEISTKSQEESLTKSEQSSFVDPIEVTLKSGPQDNLVSDAPAQVWSSDDVLKVPSDNTAATTE</sequence>
<feature type="region of interest" description="Disordered" evidence="1">
    <location>
        <begin position="19"/>
        <end position="51"/>
    </location>
</feature>
<evidence type="ECO:0000313" key="2">
    <source>
        <dbReference type="EMBL" id="CEK65267.1"/>
    </source>
</evidence>
<proteinExistence type="predicted"/>
<feature type="compositionally biased region" description="Low complexity" evidence="1">
    <location>
        <begin position="19"/>
        <end position="28"/>
    </location>
</feature>
<reference evidence="2" key="1">
    <citation type="submission" date="2014-12" db="EMBL/GenBank/DDBJ databases">
        <title>Insight into the proteome of Arion vulgaris.</title>
        <authorList>
            <person name="Aradska J."/>
            <person name="Bulat T."/>
            <person name="Smidak R."/>
            <person name="Sarate P."/>
            <person name="Gangsoo J."/>
            <person name="Sialana F."/>
            <person name="Bilban M."/>
            <person name="Lubec G."/>
        </authorList>
    </citation>
    <scope>NUCLEOTIDE SEQUENCE</scope>
    <source>
        <tissue evidence="2">Skin</tissue>
    </source>
</reference>
<gene>
    <name evidence="2" type="primary">ORF54471</name>
</gene>
<feature type="non-terminal residue" evidence="2">
    <location>
        <position position="176"/>
    </location>
</feature>
<organism evidence="2">
    <name type="scientific">Arion vulgaris</name>
    <dbReference type="NCBI Taxonomy" id="1028688"/>
    <lineage>
        <taxon>Eukaryota</taxon>
        <taxon>Metazoa</taxon>
        <taxon>Spiralia</taxon>
        <taxon>Lophotrochozoa</taxon>
        <taxon>Mollusca</taxon>
        <taxon>Gastropoda</taxon>
        <taxon>Heterobranchia</taxon>
        <taxon>Euthyneura</taxon>
        <taxon>Panpulmonata</taxon>
        <taxon>Eupulmonata</taxon>
        <taxon>Stylommatophora</taxon>
        <taxon>Helicina</taxon>
        <taxon>Arionoidea</taxon>
        <taxon>Arionidae</taxon>
        <taxon>Arion</taxon>
    </lineage>
</organism>
<accession>A0A0B6ZA38</accession>
<dbReference type="EMBL" id="HACG01018402">
    <property type="protein sequence ID" value="CEK65267.1"/>
    <property type="molecule type" value="Transcribed_RNA"/>
</dbReference>
<protein>
    <submittedName>
        <fullName evidence="2">Uncharacterized protein</fullName>
    </submittedName>
</protein>
<dbReference type="AlphaFoldDB" id="A0A0B6ZA38"/>
<name>A0A0B6ZA38_9EUPU</name>
<evidence type="ECO:0000256" key="1">
    <source>
        <dbReference type="SAM" id="MobiDB-lite"/>
    </source>
</evidence>
<feature type="compositionally biased region" description="Polar residues" evidence="1">
    <location>
        <begin position="36"/>
        <end position="45"/>
    </location>
</feature>
<feature type="compositionally biased region" description="Basic and acidic residues" evidence="1">
    <location>
        <begin position="106"/>
        <end position="126"/>
    </location>
</feature>